<protein>
    <submittedName>
        <fullName evidence="2">Uncharacterized protein</fullName>
    </submittedName>
</protein>
<dbReference type="Proteomes" id="UP000887579">
    <property type="component" value="Unplaced"/>
</dbReference>
<reference evidence="2" key="1">
    <citation type="submission" date="2022-11" db="UniProtKB">
        <authorList>
            <consortium name="WormBaseParasite"/>
        </authorList>
    </citation>
    <scope>IDENTIFICATION</scope>
</reference>
<proteinExistence type="predicted"/>
<accession>A0AC34GPV4</accession>
<evidence type="ECO:0000313" key="1">
    <source>
        <dbReference type="Proteomes" id="UP000887579"/>
    </source>
</evidence>
<evidence type="ECO:0000313" key="2">
    <source>
        <dbReference type="WBParaSite" id="ES5_v2.g6544.t1"/>
    </source>
</evidence>
<name>A0AC34GPV4_9BILA</name>
<sequence length="1162" mass="130197">MDVNSEHEERKDFKEAKSTNNSTLSIHIAAYENCVESDASDFDANSTLIKKEENAKHFSTNSLANIQGAEDEPNINPLPRDPRVRSGVYATRVQTITQRQQIIADSVDAPQIRDANAIDISDEESDGGERNNPAPPHQPPPLSSRMSQPSRELSNNSNAAGSSFGQNILRNTRLNIHSGAVRSTYPILVVDDECFGASIQALPSSIPPPELVTNRSNIFSAPQTQNSTFQSSAGLNFNFTRPAPPPSAQPLNIQRSPQSSAARIPPPTSIPASIGQLSTSRASTDILQSPTANVPSSSRASTDVRPSPSTSTAPNNPQFMSPTESQSNVSLTNDNYFGSSLRLQHSGTQLEVARAHNDNQVFEKFYHDYKNVTTNDENDKKVQANIIKGLKHLIGDRNTFRDELVNCEKEMAKMGAQIEKMASDMKKNEDTIRGLKGLKETADNKAKKAEDEKEQIEKECKQLKQALQAKDVYSMVQKQTLERSKEKTERLLAENADLKKALEDSSKTYEQEIQKLKDEIKAEKEAKDAMKEKLEEAETRAAKEAQEKEKYRAKKKEAEKEKDRIKLELEEAKKENRKKEEQISRMEKDQKLLAQSNKDLLTQKNEADQKVRELEEKLNAALKEKVQAKKEGKIEGKQEVEASTKPTIEKYNRQQKALKELFRNANIVAILSKKKRKRTQPAAVRHTVSDAGPSSSKRPRIEINAESSNVRPGRPVAIITSEPVSNAQPAPTNSGTSRVASTDSSLFANNGINTLMQQMGSNNAPSVPVTNMPPPIPPTMNRPQLNPVGVPVTQYRPTYAFMPQVDQQPRIVNPMQRQYAPNFPSGMQQQNHGPMQNIVQPHQMQTPQSWQQLEASVTRIIQANCHVTPGNAENVFQALPEESRRILTTYANEIMRISGNSHVNPLIQMIIRLRIGEIQRQQQEWQRQQHQYNLARAQQHQPVYERRQVCHRSMNPNSSSNARSSRNRNVEGYPSTTVNQVPTSQPNQSMPPQHWGLQPPQSIRAGFQPLRPQTPPVQPLQQQIPTVQNHQQPTPPVQHRSQQTPPVQNQQQSTPPVQNRHQQTPPIQNPVANTNQPIIPSATNVSNSTPILAQALRTSNVNNVENEVNAQRLIDLCHTNRRQINGYVRRRFNVPVGDEAYNIDANLLDQSFRGSSRNFVRR</sequence>
<dbReference type="WBParaSite" id="ES5_v2.g6544.t1">
    <property type="protein sequence ID" value="ES5_v2.g6544.t1"/>
    <property type="gene ID" value="ES5_v2.g6544"/>
</dbReference>
<organism evidence="1 2">
    <name type="scientific">Panagrolaimus sp. ES5</name>
    <dbReference type="NCBI Taxonomy" id="591445"/>
    <lineage>
        <taxon>Eukaryota</taxon>
        <taxon>Metazoa</taxon>
        <taxon>Ecdysozoa</taxon>
        <taxon>Nematoda</taxon>
        <taxon>Chromadorea</taxon>
        <taxon>Rhabditida</taxon>
        <taxon>Tylenchina</taxon>
        <taxon>Panagrolaimomorpha</taxon>
        <taxon>Panagrolaimoidea</taxon>
        <taxon>Panagrolaimidae</taxon>
        <taxon>Panagrolaimus</taxon>
    </lineage>
</organism>